<dbReference type="PROSITE" id="PS51925">
    <property type="entry name" value="SWIB_MDM2"/>
    <property type="match status" value="1"/>
</dbReference>
<dbReference type="SMART" id="SM00151">
    <property type="entry name" value="SWIB"/>
    <property type="match status" value="1"/>
</dbReference>
<proteinExistence type="predicted"/>
<dbReference type="InterPro" id="IPR003121">
    <property type="entry name" value="SWIB_MDM2_domain"/>
</dbReference>
<dbReference type="EMBL" id="MN738998">
    <property type="protein sequence ID" value="QHT34289.1"/>
    <property type="molecule type" value="Genomic_DNA"/>
</dbReference>
<reference evidence="3" key="1">
    <citation type="journal article" date="2020" name="Nature">
        <title>Giant virus diversity and host interactions through global metagenomics.</title>
        <authorList>
            <person name="Schulz F."/>
            <person name="Roux S."/>
            <person name="Paez-Espino D."/>
            <person name="Jungbluth S."/>
            <person name="Walsh D.A."/>
            <person name="Denef V.J."/>
            <person name="McMahon K.D."/>
            <person name="Konstantinidis K.T."/>
            <person name="Eloe-Fadrosh E.A."/>
            <person name="Kyrpides N.C."/>
            <person name="Woyke T."/>
        </authorList>
    </citation>
    <scope>NUCLEOTIDE SEQUENCE</scope>
    <source>
        <strain evidence="3">GVMAG-M-3300009163-63</strain>
    </source>
</reference>
<sequence>MVKTKTSTTTSSADSSAAAVSAVPAVSSSSEGASKMKRLPKPKSVASAAAESSDSSSLSSAAPVNVVTSSSSDAPASVVDSSSALLSLYSDYSSKLQAAHATWNTLRSEFRLLERQTVRELKNAQKASQKKKRKTGNRAPSGFVKPTLISNELAGFLGKPEGSEMARTEVTREINKYIRTNNLQDKENGRKINPDKKLTSLLKLKKGDELTYFNLQRYMSPHFAKSAALQAAAAAAAAAAPVASS</sequence>
<dbReference type="CDD" id="cd10567">
    <property type="entry name" value="SWIB-MDM2_like"/>
    <property type="match status" value="1"/>
</dbReference>
<dbReference type="InterPro" id="IPR019835">
    <property type="entry name" value="SWIB_domain"/>
</dbReference>
<organism evidence="3">
    <name type="scientific">viral metagenome</name>
    <dbReference type="NCBI Taxonomy" id="1070528"/>
    <lineage>
        <taxon>unclassified sequences</taxon>
        <taxon>metagenomes</taxon>
        <taxon>organismal metagenomes</taxon>
    </lineage>
</organism>
<dbReference type="SUPFAM" id="SSF47592">
    <property type="entry name" value="SWIB/MDM2 domain"/>
    <property type="match status" value="1"/>
</dbReference>
<feature type="domain" description="DM2" evidence="2">
    <location>
        <begin position="142"/>
        <end position="225"/>
    </location>
</feature>
<dbReference type="AlphaFoldDB" id="A0A6C0F176"/>
<feature type="compositionally biased region" description="Low complexity" evidence="1">
    <location>
        <begin position="44"/>
        <end position="62"/>
    </location>
</feature>
<dbReference type="Gene3D" id="1.10.245.10">
    <property type="entry name" value="SWIB/MDM2 domain"/>
    <property type="match status" value="1"/>
</dbReference>
<evidence type="ECO:0000313" key="3">
    <source>
        <dbReference type="EMBL" id="QHT34289.1"/>
    </source>
</evidence>
<accession>A0A6C0F176</accession>
<feature type="region of interest" description="Disordered" evidence="1">
    <location>
        <begin position="1"/>
        <end position="77"/>
    </location>
</feature>
<evidence type="ECO:0000256" key="1">
    <source>
        <dbReference type="SAM" id="MobiDB-lite"/>
    </source>
</evidence>
<dbReference type="PANTHER" id="PTHR13844">
    <property type="entry name" value="SWI/SNF-RELATED MATRIX-ASSOCIATED ACTIN-DEPENDENT REGULATOR OF CHROMATIN SUBFAMILY D"/>
    <property type="match status" value="1"/>
</dbReference>
<feature type="compositionally biased region" description="Low complexity" evidence="1">
    <location>
        <begin position="1"/>
        <end position="33"/>
    </location>
</feature>
<feature type="region of interest" description="Disordered" evidence="1">
    <location>
        <begin position="121"/>
        <end position="144"/>
    </location>
</feature>
<dbReference type="InterPro" id="IPR036885">
    <property type="entry name" value="SWIB_MDM2_dom_sf"/>
</dbReference>
<evidence type="ECO:0000259" key="2">
    <source>
        <dbReference type="PROSITE" id="PS51925"/>
    </source>
</evidence>
<protein>
    <recommendedName>
        <fullName evidence="2">DM2 domain-containing protein</fullName>
    </recommendedName>
</protein>
<name>A0A6C0F176_9ZZZZ</name>
<dbReference type="Pfam" id="PF02201">
    <property type="entry name" value="SWIB"/>
    <property type="match status" value="1"/>
</dbReference>